<gene>
    <name evidence="2" type="ORF">GCM10007047_01970</name>
</gene>
<evidence type="ECO:0000313" key="3">
    <source>
        <dbReference type="Proteomes" id="UP000642829"/>
    </source>
</evidence>
<dbReference type="AlphaFoldDB" id="A0A8J3D981"/>
<evidence type="ECO:0000259" key="1">
    <source>
        <dbReference type="Pfam" id="PF22818"/>
    </source>
</evidence>
<dbReference type="InterPro" id="IPR029069">
    <property type="entry name" value="HotDog_dom_sf"/>
</dbReference>
<sequence length="99" mass="10821">MADSASKRLQIDIINGFCEGHFPGHPIVPAAVQAKWILELAAEQFPTTGGWKIRQFKLLRELTPGREVTITVAPAHRGLKGEITDADGHYAQLTLIPHG</sequence>
<keyword evidence="3" id="KW-1185">Reference proteome</keyword>
<protein>
    <recommendedName>
        <fullName evidence="1">ApeI dehydratase-like domain-containing protein</fullName>
    </recommendedName>
</protein>
<dbReference type="EMBL" id="BMXG01000001">
    <property type="protein sequence ID" value="GHB90759.1"/>
    <property type="molecule type" value="Genomic_DNA"/>
</dbReference>
<feature type="domain" description="ApeI dehydratase-like" evidence="1">
    <location>
        <begin position="5"/>
        <end position="75"/>
    </location>
</feature>
<dbReference type="Proteomes" id="UP000642829">
    <property type="component" value="Unassembled WGS sequence"/>
</dbReference>
<organism evidence="2 3">
    <name type="scientific">Cerasicoccus arenae</name>
    <dbReference type="NCBI Taxonomy" id="424488"/>
    <lineage>
        <taxon>Bacteria</taxon>
        <taxon>Pseudomonadati</taxon>
        <taxon>Verrucomicrobiota</taxon>
        <taxon>Opitutia</taxon>
        <taxon>Puniceicoccales</taxon>
        <taxon>Cerasicoccaceae</taxon>
        <taxon>Cerasicoccus</taxon>
    </lineage>
</organism>
<dbReference type="Gene3D" id="3.10.129.10">
    <property type="entry name" value="Hotdog Thioesterase"/>
    <property type="match status" value="1"/>
</dbReference>
<proteinExistence type="predicted"/>
<dbReference type="SUPFAM" id="SSF54637">
    <property type="entry name" value="Thioesterase/thiol ester dehydrase-isomerase"/>
    <property type="match status" value="1"/>
</dbReference>
<evidence type="ECO:0000313" key="2">
    <source>
        <dbReference type="EMBL" id="GHB90759.1"/>
    </source>
</evidence>
<dbReference type="InterPro" id="IPR054545">
    <property type="entry name" value="ApeI-like"/>
</dbReference>
<dbReference type="RefSeq" id="WP_189510944.1">
    <property type="nucleotide sequence ID" value="NZ_BMXG01000001.1"/>
</dbReference>
<reference evidence="2" key="2">
    <citation type="submission" date="2020-09" db="EMBL/GenBank/DDBJ databases">
        <authorList>
            <person name="Sun Q."/>
            <person name="Kim S."/>
        </authorList>
    </citation>
    <scope>NUCLEOTIDE SEQUENCE</scope>
    <source>
        <strain evidence="2">KCTC 12870</strain>
    </source>
</reference>
<name>A0A8J3D981_9BACT</name>
<dbReference type="Pfam" id="PF22818">
    <property type="entry name" value="ApeI-like"/>
    <property type="match status" value="1"/>
</dbReference>
<comment type="caution">
    <text evidence="2">The sequence shown here is derived from an EMBL/GenBank/DDBJ whole genome shotgun (WGS) entry which is preliminary data.</text>
</comment>
<accession>A0A8J3D981</accession>
<reference evidence="2" key="1">
    <citation type="journal article" date="2014" name="Int. J. Syst. Evol. Microbiol.">
        <title>Complete genome sequence of Corynebacterium casei LMG S-19264T (=DSM 44701T), isolated from a smear-ripened cheese.</title>
        <authorList>
            <consortium name="US DOE Joint Genome Institute (JGI-PGF)"/>
            <person name="Walter F."/>
            <person name="Albersmeier A."/>
            <person name="Kalinowski J."/>
            <person name="Ruckert C."/>
        </authorList>
    </citation>
    <scope>NUCLEOTIDE SEQUENCE</scope>
    <source>
        <strain evidence="2">KCTC 12870</strain>
    </source>
</reference>